<organism evidence="4 5">
    <name type="scientific">Gehongia tenuis</name>
    <dbReference type="NCBI Taxonomy" id="2763655"/>
    <lineage>
        <taxon>Bacteria</taxon>
        <taxon>Bacillati</taxon>
        <taxon>Bacillota</taxon>
        <taxon>Clostridia</taxon>
        <taxon>Christensenellales</taxon>
        <taxon>Christensenellaceae</taxon>
        <taxon>Gehongia</taxon>
    </lineage>
</organism>
<evidence type="ECO:0000256" key="2">
    <source>
        <dbReference type="ARBA" id="ARBA00023002"/>
    </source>
</evidence>
<evidence type="ECO:0000313" key="4">
    <source>
        <dbReference type="EMBL" id="MBC8531665.1"/>
    </source>
</evidence>
<dbReference type="AlphaFoldDB" id="A0A926HQF1"/>
<keyword evidence="1" id="KW-0521">NADP</keyword>
<dbReference type="Proteomes" id="UP000623172">
    <property type="component" value="Unassembled WGS sequence"/>
</dbReference>
<comment type="caution">
    <text evidence="4">The sequence shown here is derived from an EMBL/GenBank/DDBJ whole genome shotgun (WGS) entry which is preliminary data.</text>
</comment>
<dbReference type="Pfam" id="PF01113">
    <property type="entry name" value="DapB_N"/>
    <property type="match status" value="1"/>
</dbReference>
<protein>
    <submittedName>
        <fullName evidence="4">Dihydrodipicolinate reductase</fullName>
    </submittedName>
</protein>
<dbReference type="InterPro" id="IPR036291">
    <property type="entry name" value="NAD(P)-bd_dom_sf"/>
</dbReference>
<sequence>MNQALRIAQYGCGKMAVYTMRYVYEKGAEIVAAFDVNPAVIGKDIGEVMGCGRKGVKIEDAKHADRILKETKPDACIITTMSLMSDVEDAFKVCAENGVNAISTCEEAFFPWNSSPGITRELDEIARKTGCTLCGAGYQDVFWGNLITTLAGATHRITKIRGKSSYNVEDYGIALAKAHGAGLSLEDFEKEIASADNISESARQQLIEKGEFAPSFMWNVNGWLCSQLGLTIVHQIQKCVPQTYDKDLKSETLQMTVPAGYATGMSAIVITETEEGITLETECIGKVYAPEEFDQNDWTIEGEPNTQVVIDRPATVELTCATVVNRLPELIDAPSGYTTTEKMGVNRYKVKPLHEYVKTK</sequence>
<evidence type="ECO:0000313" key="5">
    <source>
        <dbReference type="Proteomes" id="UP000623172"/>
    </source>
</evidence>
<accession>A0A926HQF1</accession>
<evidence type="ECO:0000259" key="3">
    <source>
        <dbReference type="Pfam" id="PF01113"/>
    </source>
</evidence>
<feature type="domain" description="Dihydrodipicolinate reductase N-terminal" evidence="3">
    <location>
        <begin position="6"/>
        <end position="103"/>
    </location>
</feature>
<gene>
    <name evidence="4" type="ORF">H8696_07355</name>
</gene>
<dbReference type="RefSeq" id="WP_249316275.1">
    <property type="nucleotide sequence ID" value="NZ_JACRSR010000002.1"/>
</dbReference>
<evidence type="ECO:0000256" key="1">
    <source>
        <dbReference type="ARBA" id="ARBA00022857"/>
    </source>
</evidence>
<dbReference type="InterPro" id="IPR000846">
    <property type="entry name" value="DapB_N"/>
</dbReference>
<dbReference type="CDD" id="cd24146">
    <property type="entry name" value="nat-AmDH_N_like"/>
    <property type="match status" value="1"/>
</dbReference>
<dbReference type="SUPFAM" id="SSF51735">
    <property type="entry name" value="NAD(P)-binding Rossmann-fold domains"/>
    <property type="match status" value="1"/>
</dbReference>
<proteinExistence type="predicted"/>
<dbReference type="EMBL" id="JACRSR010000002">
    <property type="protein sequence ID" value="MBC8531665.1"/>
    <property type="molecule type" value="Genomic_DNA"/>
</dbReference>
<reference evidence="4" key="1">
    <citation type="submission" date="2020-08" db="EMBL/GenBank/DDBJ databases">
        <title>Genome public.</title>
        <authorList>
            <person name="Liu C."/>
            <person name="Sun Q."/>
        </authorList>
    </citation>
    <scope>NUCLEOTIDE SEQUENCE</scope>
    <source>
        <strain evidence="4">NSJ-53</strain>
    </source>
</reference>
<dbReference type="Gene3D" id="3.40.50.720">
    <property type="entry name" value="NAD(P)-binding Rossmann-like Domain"/>
    <property type="match status" value="1"/>
</dbReference>
<dbReference type="GO" id="GO:0008839">
    <property type="term" value="F:4-hydroxy-tetrahydrodipicolinate reductase"/>
    <property type="evidence" value="ECO:0007669"/>
    <property type="project" value="InterPro"/>
</dbReference>
<keyword evidence="2" id="KW-0560">Oxidoreductase</keyword>
<dbReference type="GO" id="GO:0009089">
    <property type="term" value="P:lysine biosynthetic process via diaminopimelate"/>
    <property type="evidence" value="ECO:0007669"/>
    <property type="project" value="InterPro"/>
</dbReference>
<name>A0A926HQF1_9FIRM</name>
<keyword evidence="5" id="KW-1185">Reference proteome</keyword>